<feature type="compositionally biased region" description="Low complexity" evidence="1">
    <location>
        <begin position="20"/>
        <end position="33"/>
    </location>
</feature>
<evidence type="ECO:0000313" key="2">
    <source>
        <dbReference type="EMBL" id="VEL39493.1"/>
    </source>
</evidence>
<evidence type="ECO:0000313" key="3">
    <source>
        <dbReference type="Proteomes" id="UP000784294"/>
    </source>
</evidence>
<gene>
    <name evidence="2" type="ORF">PXEA_LOCUS32933</name>
</gene>
<sequence>MLNHNWYGVPPHLQQLTLATASTGVSSPPSTGPMQPVGVWSLPGQQATSNTGSADSSASHTGQVFSSELNNLDAQTRKLFVSSGFSPFLDVCHIHYFKNLLQQYSHIFFKYTSLS</sequence>
<comment type="caution">
    <text evidence="2">The sequence shown here is derived from an EMBL/GenBank/DDBJ whole genome shotgun (WGS) entry which is preliminary data.</text>
</comment>
<organism evidence="2 3">
    <name type="scientific">Protopolystoma xenopodis</name>
    <dbReference type="NCBI Taxonomy" id="117903"/>
    <lineage>
        <taxon>Eukaryota</taxon>
        <taxon>Metazoa</taxon>
        <taxon>Spiralia</taxon>
        <taxon>Lophotrochozoa</taxon>
        <taxon>Platyhelminthes</taxon>
        <taxon>Monogenea</taxon>
        <taxon>Polyopisthocotylea</taxon>
        <taxon>Polystomatidea</taxon>
        <taxon>Polystomatidae</taxon>
        <taxon>Protopolystoma</taxon>
    </lineage>
</organism>
<feature type="region of interest" description="Disordered" evidence="1">
    <location>
        <begin position="20"/>
        <end position="62"/>
    </location>
</feature>
<feature type="compositionally biased region" description="Polar residues" evidence="1">
    <location>
        <begin position="43"/>
        <end position="62"/>
    </location>
</feature>
<dbReference type="AlphaFoldDB" id="A0A3S5B8G0"/>
<evidence type="ECO:0000256" key="1">
    <source>
        <dbReference type="SAM" id="MobiDB-lite"/>
    </source>
</evidence>
<proteinExistence type="predicted"/>
<name>A0A3S5B8G0_9PLAT</name>
<keyword evidence="3" id="KW-1185">Reference proteome</keyword>
<dbReference type="Proteomes" id="UP000784294">
    <property type="component" value="Unassembled WGS sequence"/>
</dbReference>
<dbReference type="EMBL" id="CAAALY010261421">
    <property type="protein sequence ID" value="VEL39493.1"/>
    <property type="molecule type" value="Genomic_DNA"/>
</dbReference>
<protein>
    <submittedName>
        <fullName evidence="2">Uncharacterized protein</fullName>
    </submittedName>
</protein>
<accession>A0A3S5B8G0</accession>
<reference evidence="2" key="1">
    <citation type="submission" date="2018-11" db="EMBL/GenBank/DDBJ databases">
        <authorList>
            <consortium name="Pathogen Informatics"/>
        </authorList>
    </citation>
    <scope>NUCLEOTIDE SEQUENCE</scope>
</reference>